<keyword evidence="2" id="KW-1185">Reference proteome</keyword>
<dbReference type="RefSeq" id="WP_226599106.1">
    <property type="nucleotide sequence ID" value="NZ_BNDY01000017.1"/>
</dbReference>
<evidence type="ECO:0000313" key="1">
    <source>
        <dbReference type="EMBL" id="GHI40070.1"/>
    </source>
</evidence>
<sequence>MLATIVAVVGTLLGSIVTGVFQHLASGRTERAAAAQQLRQDQLDAITNLAAGADYRRIMRKRGQARLNQASKARQEQLRHESHVIRSTLTQPMTALKVLIPDPRIHAAARAMVQAAYSIRDSADADALNTAQEAACLAHDDFVNAATQYVTGSAGRETRIARDSLGLPGSDPTPNS</sequence>
<name>A0ABQ3QS05_9ACTN</name>
<accession>A0ABQ3QS05</accession>
<proteinExistence type="predicted"/>
<evidence type="ECO:0000313" key="2">
    <source>
        <dbReference type="Proteomes" id="UP001050808"/>
    </source>
</evidence>
<reference evidence="1" key="1">
    <citation type="submission" date="2024-05" db="EMBL/GenBank/DDBJ databases">
        <title>Whole genome shotgun sequence of Streptomyces violascens NBRC 12920.</title>
        <authorList>
            <person name="Komaki H."/>
            <person name="Tamura T."/>
        </authorList>
    </citation>
    <scope>NUCLEOTIDE SEQUENCE</scope>
    <source>
        <strain evidence="1">NBRC 12920</strain>
    </source>
</reference>
<comment type="caution">
    <text evidence="1">The sequence shown here is derived from an EMBL/GenBank/DDBJ whole genome shotgun (WGS) entry which is preliminary data.</text>
</comment>
<organism evidence="1 2">
    <name type="scientific">Streptomyces violascens</name>
    <dbReference type="NCBI Taxonomy" id="67381"/>
    <lineage>
        <taxon>Bacteria</taxon>
        <taxon>Bacillati</taxon>
        <taxon>Actinomycetota</taxon>
        <taxon>Actinomycetes</taxon>
        <taxon>Kitasatosporales</taxon>
        <taxon>Streptomycetaceae</taxon>
        <taxon>Streptomyces</taxon>
    </lineage>
</organism>
<protein>
    <recommendedName>
        <fullName evidence="3">Protein kilB</fullName>
    </recommendedName>
</protein>
<dbReference type="Proteomes" id="UP001050808">
    <property type="component" value="Unassembled WGS sequence"/>
</dbReference>
<gene>
    <name evidence="1" type="ORF">Sviol_44780</name>
</gene>
<evidence type="ECO:0008006" key="3">
    <source>
        <dbReference type="Google" id="ProtNLM"/>
    </source>
</evidence>
<dbReference type="EMBL" id="BNDY01000017">
    <property type="protein sequence ID" value="GHI40070.1"/>
    <property type="molecule type" value="Genomic_DNA"/>
</dbReference>